<evidence type="ECO:0000256" key="1">
    <source>
        <dbReference type="ARBA" id="ARBA00002668"/>
    </source>
</evidence>
<dbReference type="EMBL" id="CM010723">
    <property type="protein sequence ID" value="RZC76368.1"/>
    <property type="molecule type" value="Genomic_DNA"/>
</dbReference>
<comment type="pathway">
    <text evidence="2">Protein modification; protein ubiquitination.</text>
</comment>
<dbReference type="SUPFAM" id="SSF54695">
    <property type="entry name" value="POZ domain"/>
    <property type="match status" value="1"/>
</dbReference>
<dbReference type="InterPro" id="IPR000210">
    <property type="entry name" value="BTB/POZ_dom"/>
</dbReference>
<comment type="function">
    <text evidence="1">May act as a substrate-specific adapter of an E3 ubiquitin-protein ligase complex (CUL3-RBX1-BTB) which mediates the ubiquitination and subsequent proteasomal degradation of target proteins.</text>
</comment>
<evidence type="ECO:0000256" key="2">
    <source>
        <dbReference type="ARBA" id="ARBA00004906"/>
    </source>
</evidence>
<dbReference type="Gene3D" id="3.30.710.10">
    <property type="entry name" value="Potassium Channel Kv1.1, Chain A"/>
    <property type="match status" value="1"/>
</dbReference>
<dbReference type="Gramene" id="RZC76368">
    <property type="protein sequence ID" value="RZC76368"/>
    <property type="gene ID" value="C5167_000835"/>
</dbReference>
<keyword evidence="5" id="KW-1185">Reference proteome</keyword>
<dbReference type="PROSITE" id="PS50097">
    <property type="entry name" value="BTB"/>
    <property type="match status" value="1"/>
</dbReference>
<accession>A0A4Y7KW19</accession>
<gene>
    <name evidence="4" type="ORF">C5167_000835</name>
</gene>
<dbReference type="STRING" id="3469.A0A4Y7KW19"/>
<dbReference type="Pfam" id="PF00651">
    <property type="entry name" value="BTB"/>
    <property type="match status" value="1"/>
</dbReference>
<dbReference type="SMART" id="SM00225">
    <property type="entry name" value="BTB"/>
    <property type="match status" value="1"/>
</dbReference>
<name>A0A4Y7KW19_PAPSO</name>
<evidence type="ECO:0000259" key="3">
    <source>
        <dbReference type="PROSITE" id="PS50097"/>
    </source>
</evidence>
<evidence type="ECO:0000313" key="4">
    <source>
        <dbReference type="EMBL" id="RZC76368.1"/>
    </source>
</evidence>
<proteinExistence type="predicted"/>
<sequence length="239" mass="27062">MPCSFCKKNTVHFYNAVYDGHCYHPGSLQHEGVAVCNRCYEEVLKIVNFINNDLQEKSISYPADTNWGGRLVEEMEDREGFHSDLADAFRKGIPSDIQVKPSSGPSIGSHRILLATRSEILKNMLKSDSGKAAPEDFINLPEFNHEELDTFLEFLYRGDLPTEKQQLVKLLNSANALKILEISDFVSNDTIKVAALKLIVQQYKEIVLPPSFEEFTKRNPHLAVQITRVALTYSSEKKI</sequence>
<dbReference type="InterPro" id="IPR044784">
    <property type="entry name" value="At1g01640-like"/>
</dbReference>
<protein>
    <recommendedName>
        <fullName evidence="3">BTB domain-containing protein</fullName>
    </recommendedName>
</protein>
<dbReference type="AlphaFoldDB" id="A0A4Y7KW19"/>
<reference evidence="4 5" key="1">
    <citation type="journal article" date="2018" name="Science">
        <title>The opium poppy genome and morphinan production.</title>
        <authorList>
            <person name="Guo L."/>
            <person name="Winzer T."/>
            <person name="Yang X."/>
            <person name="Li Y."/>
            <person name="Ning Z."/>
            <person name="He Z."/>
            <person name="Teodor R."/>
            <person name="Lu Y."/>
            <person name="Bowser T.A."/>
            <person name="Graham I.A."/>
            <person name="Ye K."/>
        </authorList>
    </citation>
    <scope>NUCLEOTIDE SEQUENCE [LARGE SCALE GENOMIC DNA]</scope>
    <source>
        <strain evidence="5">cv. HN1</strain>
        <tissue evidence="4">Leaves</tissue>
    </source>
</reference>
<dbReference type="PANTHER" id="PTHR47274">
    <property type="entry name" value="BTB/POZ DOMAIN CONTAINING PROTEIN, EXPRESSED-RELATED"/>
    <property type="match status" value="1"/>
</dbReference>
<dbReference type="Proteomes" id="UP000316621">
    <property type="component" value="Chromosome 9"/>
</dbReference>
<dbReference type="InterPro" id="IPR011333">
    <property type="entry name" value="SKP1/BTB/POZ_sf"/>
</dbReference>
<dbReference type="PANTHER" id="PTHR47274:SF1">
    <property type="entry name" value="BTB_POZ DOMAIN CONTAINING PROTEIN, EXPRESSED"/>
    <property type="match status" value="1"/>
</dbReference>
<dbReference type="CDD" id="cd18186">
    <property type="entry name" value="BTB_POZ_ZBTB_KLHL-like"/>
    <property type="match status" value="1"/>
</dbReference>
<organism evidence="4 5">
    <name type="scientific">Papaver somniferum</name>
    <name type="common">Opium poppy</name>
    <dbReference type="NCBI Taxonomy" id="3469"/>
    <lineage>
        <taxon>Eukaryota</taxon>
        <taxon>Viridiplantae</taxon>
        <taxon>Streptophyta</taxon>
        <taxon>Embryophyta</taxon>
        <taxon>Tracheophyta</taxon>
        <taxon>Spermatophyta</taxon>
        <taxon>Magnoliopsida</taxon>
        <taxon>Ranunculales</taxon>
        <taxon>Papaveraceae</taxon>
        <taxon>Papaveroideae</taxon>
        <taxon>Papaver</taxon>
    </lineage>
</organism>
<feature type="domain" description="BTB" evidence="3">
    <location>
        <begin position="95"/>
        <end position="164"/>
    </location>
</feature>
<evidence type="ECO:0000313" key="5">
    <source>
        <dbReference type="Proteomes" id="UP000316621"/>
    </source>
</evidence>